<name>A0ABQ9V2A1_SAGOE</name>
<gene>
    <name evidence="2" type="primary">SPHK1_2</name>
    <name evidence="2" type="ORF">P7K49_017359</name>
</gene>
<evidence type="ECO:0000313" key="3">
    <source>
        <dbReference type="Proteomes" id="UP001266305"/>
    </source>
</evidence>
<dbReference type="Proteomes" id="UP001266305">
    <property type="component" value="Unassembled WGS sequence"/>
</dbReference>
<keyword evidence="1" id="KW-1133">Transmembrane helix</keyword>
<organism evidence="2 3">
    <name type="scientific">Saguinus oedipus</name>
    <name type="common">Cotton-top tamarin</name>
    <name type="synonym">Oedipomidas oedipus</name>
    <dbReference type="NCBI Taxonomy" id="9490"/>
    <lineage>
        <taxon>Eukaryota</taxon>
        <taxon>Metazoa</taxon>
        <taxon>Chordata</taxon>
        <taxon>Craniata</taxon>
        <taxon>Vertebrata</taxon>
        <taxon>Euteleostomi</taxon>
        <taxon>Mammalia</taxon>
        <taxon>Eutheria</taxon>
        <taxon>Euarchontoglires</taxon>
        <taxon>Primates</taxon>
        <taxon>Haplorrhini</taxon>
        <taxon>Platyrrhini</taxon>
        <taxon>Cebidae</taxon>
        <taxon>Callitrichinae</taxon>
        <taxon>Saguinus</taxon>
    </lineage>
</organism>
<keyword evidence="2" id="KW-0418">Kinase</keyword>
<dbReference type="EMBL" id="JASSZA010000008">
    <property type="protein sequence ID" value="KAK2103503.1"/>
    <property type="molecule type" value="Genomic_DNA"/>
</dbReference>
<keyword evidence="1" id="KW-0472">Membrane</keyword>
<dbReference type="PANTHER" id="PTHR12358">
    <property type="entry name" value="SPHINGOSINE KINASE"/>
    <property type="match status" value="1"/>
</dbReference>
<evidence type="ECO:0000256" key="1">
    <source>
        <dbReference type="SAM" id="Phobius"/>
    </source>
</evidence>
<comment type="caution">
    <text evidence="2">The sequence shown here is derived from an EMBL/GenBank/DDBJ whole genome shotgun (WGS) entry which is preliminary data.</text>
</comment>
<dbReference type="Gene3D" id="2.60.200.40">
    <property type="match status" value="1"/>
</dbReference>
<feature type="transmembrane region" description="Helical" evidence="1">
    <location>
        <begin position="78"/>
        <end position="100"/>
    </location>
</feature>
<sequence>MLTEWRNHAWELVRSAELGRSGSQVWGPADERVVNLLMDWPDWEAAVQGTSSSNHYAGYLLTNCALLLCRRLLSPLNLLSLHMALGLRLFSVLSLTWGFIADVDLESAKYRRLGEMRFTLGTFLAWQPCAPTTAGWPTSL</sequence>
<proteinExistence type="predicted"/>
<dbReference type="PANTHER" id="PTHR12358:SF47">
    <property type="entry name" value="SPHINGOSINE KINASE 1"/>
    <property type="match status" value="1"/>
</dbReference>
<reference evidence="2 3" key="1">
    <citation type="submission" date="2023-05" db="EMBL/GenBank/DDBJ databases">
        <title>B98-5 Cell Line De Novo Hybrid Assembly: An Optical Mapping Approach.</title>
        <authorList>
            <person name="Kananen K."/>
            <person name="Auerbach J.A."/>
            <person name="Kautto E."/>
            <person name="Blachly J.S."/>
        </authorList>
    </citation>
    <scope>NUCLEOTIDE SEQUENCE [LARGE SCALE GENOMIC DNA]</scope>
    <source>
        <strain evidence="2">B95-8</strain>
        <tissue evidence="2">Cell line</tissue>
    </source>
</reference>
<dbReference type="GO" id="GO:0016301">
    <property type="term" value="F:kinase activity"/>
    <property type="evidence" value="ECO:0007669"/>
    <property type="project" value="UniProtKB-KW"/>
</dbReference>
<evidence type="ECO:0000313" key="2">
    <source>
        <dbReference type="EMBL" id="KAK2103503.1"/>
    </source>
</evidence>
<accession>A0ABQ9V2A1</accession>
<dbReference type="InterPro" id="IPR050187">
    <property type="entry name" value="Lipid_Phosphate_FormReg"/>
</dbReference>
<keyword evidence="1" id="KW-0812">Transmembrane</keyword>
<keyword evidence="2" id="KW-0808">Transferase</keyword>
<protein>
    <submittedName>
        <fullName evidence="2">Sphingosine kinase 1</fullName>
    </submittedName>
</protein>
<keyword evidence="3" id="KW-1185">Reference proteome</keyword>